<organism evidence="2 3">
    <name type="scientific">Orrella marina</name>
    <dbReference type="NCBI Taxonomy" id="2163011"/>
    <lineage>
        <taxon>Bacteria</taxon>
        <taxon>Pseudomonadati</taxon>
        <taxon>Pseudomonadota</taxon>
        <taxon>Betaproteobacteria</taxon>
        <taxon>Burkholderiales</taxon>
        <taxon>Alcaligenaceae</taxon>
        <taxon>Orrella</taxon>
    </lineage>
</organism>
<evidence type="ECO:0000259" key="1">
    <source>
        <dbReference type="Pfam" id="PF04991"/>
    </source>
</evidence>
<dbReference type="GO" id="GO:0009100">
    <property type="term" value="P:glycoprotein metabolic process"/>
    <property type="evidence" value="ECO:0007669"/>
    <property type="project" value="UniProtKB-ARBA"/>
</dbReference>
<name>A0A2R4XGT1_9BURK</name>
<keyword evidence="3" id="KW-1185">Reference proteome</keyword>
<accession>A0A2R4XGT1</accession>
<dbReference type="InterPro" id="IPR007074">
    <property type="entry name" value="LicD/FKTN/FKRP_NTP_transf"/>
</dbReference>
<dbReference type="AlphaFoldDB" id="A0A2R4XGT1"/>
<dbReference type="Pfam" id="PF04991">
    <property type="entry name" value="LicD"/>
    <property type="match status" value="1"/>
</dbReference>
<sequence length="205" mass="23084">MTLPLNPDDSYTLTQADLTSLQDGLLRLLVEFDRVCQKLGIPYQLGAGTLLGAVRHQGFVPWDDDADVCLLRSDYERLLALGSSELSPGFFLQHAGSEPAHPWLFAKLRLDGTEFVCPETQARDIHQGIYLDIFPFDDVRPHSATGKAHLELTRWVRIARAIYQTGRQRKLATRRAYPVRLIVNLAYRFVRDPAITGCSDFALSD</sequence>
<gene>
    <name evidence="2" type="ORF">DBV39_04010</name>
</gene>
<dbReference type="OrthoDB" id="9786100at2"/>
<evidence type="ECO:0000313" key="2">
    <source>
        <dbReference type="EMBL" id="AWB33020.1"/>
    </source>
</evidence>
<dbReference type="PANTHER" id="PTHR43404:SF2">
    <property type="entry name" value="LIPOPOLYSACCHARIDE CHOLINEPHOSPHOTRANSFERASE LICD"/>
    <property type="match status" value="1"/>
</dbReference>
<evidence type="ECO:0000313" key="3">
    <source>
        <dbReference type="Proteomes" id="UP000244571"/>
    </source>
</evidence>
<protein>
    <recommendedName>
        <fullName evidence="1">LicD/FKTN/FKRP nucleotidyltransferase domain-containing protein</fullName>
    </recommendedName>
</protein>
<dbReference type="RefSeq" id="WP_108620450.1">
    <property type="nucleotide sequence ID" value="NZ_CP028901.1"/>
</dbReference>
<dbReference type="EMBL" id="CP028901">
    <property type="protein sequence ID" value="AWB33020.1"/>
    <property type="molecule type" value="Genomic_DNA"/>
</dbReference>
<dbReference type="PANTHER" id="PTHR43404">
    <property type="entry name" value="LIPOPOLYSACCHARIDE CHOLINEPHOSPHOTRANSFERASE LICD"/>
    <property type="match status" value="1"/>
</dbReference>
<dbReference type="KEGG" id="boz:DBV39_04010"/>
<dbReference type="InterPro" id="IPR052942">
    <property type="entry name" value="LPS_cholinephosphotransferase"/>
</dbReference>
<feature type="domain" description="LicD/FKTN/FKRP nucleotidyltransferase" evidence="1">
    <location>
        <begin position="36"/>
        <end position="143"/>
    </location>
</feature>
<proteinExistence type="predicted"/>
<reference evidence="2 3" key="1">
    <citation type="submission" date="2018-04" db="EMBL/GenBank/DDBJ databases">
        <title>Bordetella sp. HZ20 isolated from seawater.</title>
        <authorList>
            <person name="Sun C."/>
        </authorList>
    </citation>
    <scope>NUCLEOTIDE SEQUENCE [LARGE SCALE GENOMIC DNA]</scope>
    <source>
        <strain evidence="2 3">HZ20</strain>
    </source>
</reference>
<dbReference type="Proteomes" id="UP000244571">
    <property type="component" value="Chromosome"/>
</dbReference>